<dbReference type="Proteomes" id="UP000499080">
    <property type="component" value="Unassembled WGS sequence"/>
</dbReference>
<evidence type="ECO:0000313" key="2">
    <source>
        <dbReference type="EMBL" id="GBM09736.1"/>
    </source>
</evidence>
<protein>
    <submittedName>
        <fullName evidence="1">Uncharacterized protein</fullName>
    </submittedName>
</protein>
<dbReference type="EMBL" id="BGPR01241054">
    <property type="protein sequence ID" value="GBM09736.1"/>
    <property type="molecule type" value="Genomic_DNA"/>
</dbReference>
<proteinExistence type="predicted"/>
<comment type="caution">
    <text evidence="1">The sequence shown here is derived from an EMBL/GenBank/DDBJ whole genome shotgun (WGS) entry which is preliminary data.</text>
</comment>
<sequence length="100" mass="11772">MNRVILYQTEKNWIRKDTLFLTHSILKDKIPDFMSFLPSRSRRESIVIIKKFDFDLTTLMNHDNSLTLRGGTKGFEASSVTRQLGIEQSRTLIHKKHRHS</sequence>
<keyword evidence="3" id="KW-1185">Reference proteome</keyword>
<accession>A0A4Y2D131</accession>
<gene>
    <name evidence="2" type="ORF">AVEN_130604_1</name>
    <name evidence="1" type="ORF">AVEN_78860_1</name>
</gene>
<reference evidence="1 3" key="1">
    <citation type="journal article" date="2019" name="Sci. Rep.">
        <title>Orb-weaving spider Araneus ventricosus genome elucidates the spidroin gene catalogue.</title>
        <authorList>
            <person name="Kono N."/>
            <person name="Nakamura H."/>
            <person name="Ohtoshi R."/>
            <person name="Moran D.A.P."/>
            <person name="Shinohara A."/>
            <person name="Yoshida Y."/>
            <person name="Fujiwara M."/>
            <person name="Mori M."/>
            <person name="Tomita M."/>
            <person name="Arakawa K."/>
        </authorList>
    </citation>
    <scope>NUCLEOTIDE SEQUENCE [LARGE SCALE GENOMIC DNA]</scope>
</reference>
<dbReference type="EMBL" id="BGPR01241038">
    <property type="protein sequence ID" value="GBM09684.1"/>
    <property type="molecule type" value="Genomic_DNA"/>
</dbReference>
<evidence type="ECO:0000313" key="1">
    <source>
        <dbReference type="EMBL" id="GBM09684.1"/>
    </source>
</evidence>
<evidence type="ECO:0000313" key="3">
    <source>
        <dbReference type="Proteomes" id="UP000499080"/>
    </source>
</evidence>
<organism evidence="1 3">
    <name type="scientific">Araneus ventricosus</name>
    <name type="common">Orbweaver spider</name>
    <name type="synonym">Epeira ventricosa</name>
    <dbReference type="NCBI Taxonomy" id="182803"/>
    <lineage>
        <taxon>Eukaryota</taxon>
        <taxon>Metazoa</taxon>
        <taxon>Ecdysozoa</taxon>
        <taxon>Arthropoda</taxon>
        <taxon>Chelicerata</taxon>
        <taxon>Arachnida</taxon>
        <taxon>Araneae</taxon>
        <taxon>Araneomorphae</taxon>
        <taxon>Entelegynae</taxon>
        <taxon>Araneoidea</taxon>
        <taxon>Araneidae</taxon>
        <taxon>Araneus</taxon>
    </lineage>
</organism>
<dbReference type="AlphaFoldDB" id="A0A4Y2D131"/>
<name>A0A4Y2D131_ARAVE</name>